<dbReference type="Pfam" id="PF21000">
    <property type="entry name" value="RMI1_N_N"/>
    <property type="match status" value="1"/>
</dbReference>
<feature type="domain" description="RecQ mediated genome instability protein 1 OB-fold" evidence="4">
    <location>
        <begin position="71"/>
        <end position="212"/>
    </location>
</feature>
<accession>A0A9P7GGN4</accession>
<proteinExistence type="inferred from homology"/>
<dbReference type="GO" id="GO:0031422">
    <property type="term" value="C:RecQ family helicase-topoisomerase III complex"/>
    <property type="evidence" value="ECO:0007669"/>
    <property type="project" value="TreeGrafter"/>
</dbReference>
<dbReference type="Pfam" id="PF08585">
    <property type="entry name" value="RMI1_N_C"/>
    <property type="match status" value="1"/>
</dbReference>
<comment type="caution">
    <text evidence="6">The sequence shown here is derived from an EMBL/GenBank/DDBJ whole genome shotgun (WGS) entry which is preliminary data.</text>
</comment>
<organism evidence="6 7">
    <name type="scientific">Asterophora parasitica</name>
    <dbReference type="NCBI Taxonomy" id="117018"/>
    <lineage>
        <taxon>Eukaryota</taxon>
        <taxon>Fungi</taxon>
        <taxon>Dikarya</taxon>
        <taxon>Basidiomycota</taxon>
        <taxon>Agaricomycotina</taxon>
        <taxon>Agaricomycetes</taxon>
        <taxon>Agaricomycetidae</taxon>
        <taxon>Agaricales</taxon>
        <taxon>Tricholomatineae</taxon>
        <taxon>Lyophyllaceae</taxon>
        <taxon>Asterophora</taxon>
    </lineage>
</organism>
<evidence type="ECO:0000259" key="4">
    <source>
        <dbReference type="Pfam" id="PF08585"/>
    </source>
</evidence>
<dbReference type="Gene3D" id="2.40.50.770">
    <property type="entry name" value="RecQ-mediated genome instability protein Rmi1, C-terminal domain"/>
    <property type="match status" value="1"/>
</dbReference>
<dbReference type="PANTHER" id="PTHR14790">
    <property type="entry name" value="RECQ-MEDIATED GENOME INSTABILITY PROTEIN 1 RMI1"/>
    <property type="match status" value="1"/>
</dbReference>
<dbReference type="GO" id="GO:0016604">
    <property type="term" value="C:nuclear body"/>
    <property type="evidence" value="ECO:0007669"/>
    <property type="project" value="TreeGrafter"/>
</dbReference>
<dbReference type="GO" id="GO:0000712">
    <property type="term" value="P:resolution of meiotic recombination intermediates"/>
    <property type="evidence" value="ECO:0007669"/>
    <property type="project" value="TreeGrafter"/>
</dbReference>
<name>A0A9P7GGN4_9AGAR</name>
<dbReference type="OrthoDB" id="341511at2759"/>
<dbReference type="EMBL" id="JABCKV010000014">
    <property type="protein sequence ID" value="KAG5646990.1"/>
    <property type="molecule type" value="Genomic_DNA"/>
</dbReference>
<feature type="region of interest" description="Disordered" evidence="3">
    <location>
        <begin position="114"/>
        <end position="136"/>
    </location>
</feature>
<evidence type="ECO:0000256" key="3">
    <source>
        <dbReference type="SAM" id="MobiDB-lite"/>
    </source>
</evidence>
<feature type="compositionally biased region" description="Acidic residues" evidence="3">
    <location>
        <begin position="119"/>
        <end position="132"/>
    </location>
</feature>
<evidence type="ECO:0000313" key="7">
    <source>
        <dbReference type="Proteomes" id="UP000775547"/>
    </source>
</evidence>
<evidence type="ECO:0000259" key="5">
    <source>
        <dbReference type="Pfam" id="PF21000"/>
    </source>
</evidence>
<feature type="compositionally biased region" description="Low complexity" evidence="3">
    <location>
        <begin position="321"/>
        <end position="348"/>
    </location>
</feature>
<dbReference type="AlphaFoldDB" id="A0A9P7GGN4"/>
<dbReference type="InterPro" id="IPR049363">
    <property type="entry name" value="RMI1_N"/>
</dbReference>
<reference evidence="6" key="2">
    <citation type="submission" date="2021-10" db="EMBL/GenBank/DDBJ databases">
        <title>Phylogenomics reveals ancestral predisposition of the termite-cultivated fungus Termitomyces towards a domesticated lifestyle.</title>
        <authorList>
            <person name="Auxier B."/>
            <person name="Grum-Grzhimaylo A."/>
            <person name="Cardenas M.E."/>
            <person name="Lodge J.D."/>
            <person name="Laessoe T."/>
            <person name="Pedersen O."/>
            <person name="Smith M.E."/>
            <person name="Kuyper T.W."/>
            <person name="Franco-Molano E.A."/>
            <person name="Baroni T.J."/>
            <person name="Aanen D.K."/>
        </authorList>
    </citation>
    <scope>NUCLEOTIDE SEQUENCE</scope>
    <source>
        <strain evidence="6">AP01</strain>
        <tissue evidence="6">Mycelium</tissue>
    </source>
</reference>
<comment type="similarity">
    <text evidence="1">Belongs to the RMI1 family.</text>
</comment>
<sequence length="391" mass="42969">MAVPPRVVRWADDNYKRPRIDPEWLNDCYAYLTTEVGHNPDTDFQGLVDAVKNQLLESNFTDSMLPGTGLPTHVAVPTTSMTLTGMQVLVEVASITEIANSAFNLDQTRQAREERLNDGDVEDEEGEGDIDIAGEGPIPKYPRGMLKFHLTDGWTMLPAIEYRPLPQLSLENTPLGFKMLLKDVRINRGIAFLEPKCVVLVGCKTDDRDENRLTDFARGLRTRMRLPDLPPTDAHQNHAAPAPAVRNPTQLQAPAPRPPPPAPAVRSPLRDISPPPCPPAMYNNDDEDLETRRRRIPIRNPEPDPPASERTMRPLPSSNRTITSSYFANSSSSSVTTSGSGSKSRSQTAVGSAPGPSFLPMTLSPTIGQRAPRNLHFGSPPPSPGPEDEHF</sequence>
<feature type="region of interest" description="Disordered" evidence="3">
    <location>
        <begin position="248"/>
        <end position="391"/>
    </location>
</feature>
<gene>
    <name evidence="6" type="ORF">DXG03_001714</name>
</gene>
<dbReference type="Proteomes" id="UP000775547">
    <property type="component" value="Unassembled WGS sequence"/>
</dbReference>
<dbReference type="InterPro" id="IPR013894">
    <property type="entry name" value="RMI1_OB"/>
</dbReference>
<dbReference type="GO" id="GO:0000724">
    <property type="term" value="P:double-strand break repair via homologous recombination"/>
    <property type="evidence" value="ECO:0007669"/>
    <property type="project" value="TreeGrafter"/>
</dbReference>
<keyword evidence="7" id="KW-1185">Reference proteome</keyword>
<evidence type="ECO:0000313" key="6">
    <source>
        <dbReference type="EMBL" id="KAG5646990.1"/>
    </source>
</evidence>
<protein>
    <recommendedName>
        <fullName evidence="2">RecQ-mediated genome instability protein 1</fullName>
    </recommendedName>
</protein>
<dbReference type="InterPro" id="IPR042470">
    <property type="entry name" value="RMI1_N_C_sf"/>
</dbReference>
<evidence type="ECO:0000256" key="1">
    <source>
        <dbReference type="ARBA" id="ARBA00006395"/>
    </source>
</evidence>
<evidence type="ECO:0000256" key="2">
    <source>
        <dbReference type="ARBA" id="ARBA00018987"/>
    </source>
</evidence>
<reference evidence="6" key="1">
    <citation type="submission" date="2020-07" db="EMBL/GenBank/DDBJ databases">
        <authorList>
            <person name="Nieuwenhuis M."/>
            <person name="Van De Peppel L.J.J."/>
        </authorList>
    </citation>
    <scope>NUCLEOTIDE SEQUENCE</scope>
    <source>
        <strain evidence="6">AP01</strain>
        <tissue evidence="6">Mycelium</tissue>
    </source>
</reference>
<dbReference type="PANTHER" id="PTHR14790:SF15">
    <property type="entry name" value="RECQ-MEDIATED GENOME INSTABILITY PROTEIN 1"/>
    <property type="match status" value="1"/>
</dbReference>
<feature type="domain" description="RMI1 N-terminal" evidence="5">
    <location>
        <begin position="17"/>
        <end position="63"/>
    </location>
</feature>